<sequence>MRSYFRLQETVPWRPSEKASATIRKNEVEFATGLMIVSHSQTMALRSIQQYLQAMQCHVGMVMQQPLWPHLDLMVFFT</sequence>
<dbReference type="EMBL" id="JAINUG010000622">
    <property type="protein sequence ID" value="KAJ8366232.1"/>
    <property type="molecule type" value="Genomic_DNA"/>
</dbReference>
<name>A0AAD7VZC0_9TELE</name>
<proteinExistence type="predicted"/>
<accession>A0AAD7VZC0</accession>
<dbReference type="Proteomes" id="UP001221898">
    <property type="component" value="Unassembled WGS sequence"/>
</dbReference>
<evidence type="ECO:0000313" key="1">
    <source>
        <dbReference type="EMBL" id="KAJ8366232.1"/>
    </source>
</evidence>
<evidence type="ECO:0000313" key="2">
    <source>
        <dbReference type="Proteomes" id="UP001221898"/>
    </source>
</evidence>
<protein>
    <submittedName>
        <fullName evidence="1">Uncharacterized protein</fullName>
    </submittedName>
</protein>
<comment type="caution">
    <text evidence="1">The sequence shown here is derived from an EMBL/GenBank/DDBJ whole genome shotgun (WGS) entry which is preliminary data.</text>
</comment>
<dbReference type="AlphaFoldDB" id="A0AAD7VZC0"/>
<gene>
    <name evidence="1" type="ORF">AAFF_G00365100</name>
</gene>
<reference evidence="1" key="1">
    <citation type="journal article" date="2023" name="Science">
        <title>Genome structures resolve the early diversification of teleost fishes.</title>
        <authorList>
            <person name="Parey E."/>
            <person name="Louis A."/>
            <person name="Montfort J."/>
            <person name="Bouchez O."/>
            <person name="Roques C."/>
            <person name="Iampietro C."/>
            <person name="Lluch J."/>
            <person name="Castinel A."/>
            <person name="Donnadieu C."/>
            <person name="Desvignes T."/>
            <person name="Floi Bucao C."/>
            <person name="Jouanno E."/>
            <person name="Wen M."/>
            <person name="Mejri S."/>
            <person name="Dirks R."/>
            <person name="Jansen H."/>
            <person name="Henkel C."/>
            <person name="Chen W.J."/>
            <person name="Zahm M."/>
            <person name="Cabau C."/>
            <person name="Klopp C."/>
            <person name="Thompson A.W."/>
            <person name="Robinson-Rechavi M."/>
            <person name="Braasch I."/>
            <person name="Lecointre G."/>
            <person name="Bobe J."/>
            <person name="Postlethwait J.H."/>
            <person name="Berthelot C."/>
            <person name="Roest Crollius H."/>
            <person name="Guiguen Y."/>
        </authorList>
    </citation>
    <scope>NUCLEOTIDE SEQUENCE</scope>
    <source>
        <strain evidence="1">NC1722</strain>
    </source>
</reference>
<organism evidence="1 2">
    <name type="scientific">Aldrovandia affinis</name>
    <dbReference type="NCBI Taxonomy" id="143900"/>
    <lineage>
        <taxon>Eukaryota</taxon>
        <taxon>Metazoa</taxon>
        <taxon>Chordata</taxon>
        <taxon>Craniata</taxon>
        <taxon>Vertebrata</taxon>
        <taxon>Euteleostomi</taxon>
        <taxon>Actinopterygii</taxon>
        <taxon>Neopterygii</taxon>
        <taxon>Teleostei</taxon>
        <taxon>Notacanthiformes</taxon>
        <taxon>Halosauridae</taxon>
        <taxon>Aldrovandia</taxon>
    </lineage>
</organism>
<keyword evidence="2" id="KW-1185">Reference proteome</keyword>